<proteinExistence type="predicted"/>
<evidence type="ECO:0000256" key="7">
    <source>
        <dbReference type="ARBA" id="ARBA00022777"/>
    </source>
</evidence>
<dbReference type="GO" id="GO:0005886">
    <property type="term" value="C:plasma membrane"/>
    <property type="evidence" value="ECO:0007669"/>
    <property type="project" value="UniProtKB-SubCell"/>
</dbReference>
<dbReference type="InterPro" id="IPR050640">
    <property type="entry name" value="Bact_2-comp_sensor_kinase"/>
</dbReference>
<evidence type="ECO:0000256" key="10">
    <source>
        <dbReference type="ARBA" id="ARBA00023012"/>
    </source>
</evidence>
<feature type="transmembrane region" description="Helical" evidence="12">
    <location>
        <begin position="294"/>
        <end position="318"/>
    </location>
</feature>
<dbReference type="GO" id="GO:0000155">
    <property type="term" value="F:phosphorelay sensor kinase activity"/>
    <property type="evidence" value="ECO:0007669"/>
    <property type="project" value="InterPro"/>
</dbReference>
<evidence type="ECO:0000313" key="15">
    <source>
        <dbReference type="Proteomes" id="UP000693672"/>
    </source>
</evidence>
<dbReference type="PANTHER" id="PTHR34220">
    <property type="entry name" value="SENSOR HISTIDINE KINASE YPDA"/>
    <property type="match status" value="1"/>
</dbReference>
<accession>A0A916JWH3</accession>
<evidence type="ECO:0000256" key="12">
    <source>
        <dbReference type="SAM" id="Phobius"/>
    </source>
</evidence>
<dbReference type="Pfam" id="PF02518">
    <property type="entry name" value="HATPase_c"/>
    <property type="match status" value="1"/>
</dbReference>
<keyword evidence="9 12" id="KW-1133">Transmembrane helix</keyword>
<evidence type="ECO:0000313" key="14">
    <source>
        <dbReference type="EMBL" id="CAG7609418.1"/>
    </source>
</evidence>
<dbReference type="EMBL" id="CAJVAS010000003">
    <property type="protein sequence ID" value="CAG7609418.1"/>
    <property type="molecule type" value="Genomic_DNA"/>
</dbReference>
<keyword evidence="4" id="KW-0808">Transferase</keyword>
<evidence type="ECO:0000256" key="4">
    <source>
        <dbReference type="ARBA" id="ARBA00022679"/>
    </source>
</evidence>
<evidence type="ECO:0000256" key="2">
    <source>
        <dbReference type="ARBA" id="ARBA00022475"/>
    </source>
</evidence>
<protein>
    <recommendedName>
        <fullName evidence="13">HAMP domain-containing protein</fullName>
    </recommendedName>
</protein>
<dbReference type="Proteomes" id="UP000693672">
    <property type="component" value="Unassembled WGS sequence"/>
</dbReference>
<dbReference type="PROSITE" id="PS50885">
    <property type="entry name" value="HAMP"/>
    <property type="match status" value="1"/>
</dbReference>
<dbReference type="InterPro" id="IPR003594">
    <property type="entry name" value="HATPase_dom"/>
</dbReference>
<keyword evidence="15" id="KW-1185">Reference proteome</keyword>
<comment type="caution">
    <text evidence="14">The sequence shown here is derived from an EMBL/GenBank/DDBJ whole genome shotgun (WGS) entry which is preliminary data.</text>
</comment>
<keyword evidence="5 12" id="KW-0812">Transmembrane</keyword>
<evidence type="ECO:0000256" key="6">
    <source>
        <dbReference type="ARBA" id="ARBA00022741"/>
    </source>
</evidence>
<sequence length="586" mass="66564">MRIARKLLFSSKMKISFVTLNLLCILVTGVFSYYIAANIIQNNALKLTENSVSKSAKVLDEKLNKLTIIMMTFMISQQFHNLLKDIAAQDKSRYFNHMSYMDTLYSQARVIEPLIDSILIASPIGEFHPLVLKRAQDAPFYQSDMYARIQREKHAIWVEGHSDPFFESKNRVLSLVFPVQGDPVVDPTVSNVYMVVNIREDGLKRIIENEADNGQAYLVVDRSGDSVLDRSGSIGEQVVSESFAGQGAATEVRNEEYVYRHKTYLVNISPLHIHPSWFVASVQSKDHVLEDLVFLQWMVVIFAVSCFLLTWLLSNTLARYLLHPLRKLQAVMKQVAHNDFTARYASRNRDEFAQVGMSLNYMLEEIVMLISEVKQAESSKRAAEIKSLSAQMDPHFLYNTLNTIYWKLQVGEVASSQNMIMSLSRMFQLGLNKGNEMTTLEKEIEHVKQYLDLQSYCYENLFDYEIQFDEQWLSCRVPRLILQPLVENSILHGFADWESGGKIVIHAAAEGTDLVITVSDNGCGMEAGDRQLEAPGDGAKSGYALHNIASRLQLIYGDASEVRVDSEVNKGTRIELRLPIEERNAQ</sequence>
<keyword evidence="10" id="KW-0902">Two-component regulatory system</keyword>
<dbReference type="InterPro" id="IPR010559">
    <property type="entry name" value="Sig_transdc_His_kin_internal"/>
</dbReference>
<dbReference type="AlphaFoldDB" id="A0A916JWH3"/>
<reference evidence="14" key="1">
    <citation type="submission" date="2021-06" db="EMBL/GenBank/DDBJ databases">
        <authorList>
            <person name="Criscuolo A."/>
        </authorList>
    </citation>
    <scope>NUCLEOTIDE SEQUENCE</scope>
    <source>
        <strain evidence="14">CIP111600</strain>
    </source>
</reference>
<dbReference type="SMART" id="SM00304">
    <property type="entry name" value="HAMP"/>
    <property type="match status" value="1"/>
</dbReference>
<organism evidence="14 15">
    <name type="scientific">Paenibacillus solanacearum</name>
    <dbReference type="NCBI Taxonomy" id="2048548"/>
    <lineage>
        <taxon>Bacteria</taxon>
        <taxon>Bacillati</taxon>
        <taxon>Bacillota</taxon>
        <taxon>Bacilli</taxon>
        <taxon>Bacillales</taxon>
        <taxon>Paenibacillaceae</taxon>
        <taxon>Paenibacillus</taxon>
    </lineage>
</organism>
<keyword evidence="11 12" id="KW-0472">Membrane</keyword>
<dbReference type="GO" id="GO:0005524">
    <property type="term" value="F:ATP binding"/>
    <property type="evidence" value="ECO:0007669"/>
    <property type="project" value="UniProtKB-KW"/>
</dbReference>
<evidence type="ECO:0000256" key="11">
    <source>
        <dbReference type="ARBA" id="ARBA00023136"/>
    </source>
</evidence>
<evidence type="ECO:0000256" key="9">
    <source>
        <dbReference type="ARBA" id="ARBA00022989"/>
    </source>
</evidence>
<gene>
    <name evidence="14" type="ORF">PAESOLCIP111_01166</name>
</gene>
<comment type="subcellular location">
    <subcellularLocation>
        <location evidence="1">Cell membrane</location>
        <topology evidence="1">Multi-pass membrane protein</topology>
    </subcellularLocation>
</comment>
<keyword evidence="8" id="KW-0067">ATP-binding</keyword>
<dbReference type="PANTHER" id="PTHR34220:SF11">
    <property type="entry name" value="SENSOR PROTEIN KINASE HPTS"/>
    <property type="match status" value="1"/>
</dbReference>
<name>A0A916JWH3_9BACL</name>
<dbReference type="CDD" id="cd06225">
    <property type="entry name" value="HAMP"/>
    <property type="match status" value="1"/>
</dbReference>
<evidence type="ECO:0000259" key="13">
    <source>
        <dbReference type="PROSITE" id="PS50885"/>
    </source>
</evidence>
<dbReference type="RefSeq" id="WP_218090976.1">
    <property type="nucleotide sequence ID" value="NZ_CAJVAS010000003.1"/>
</dbReference>
<keyword evidence="3" id="KW-0597">Phosphoprotein</keyword>
<dbReference type="Pfam" id="PF06580">
    <property type="entry name" value="His_kinase"/>
    <property type="match status" value="1"/>
</dbReference>
<evidence type="ECO:0000256" key="1">
    <source>
        <dbReference type="ARBA" id="ARBA00004651"/>
    </source>
</evidence>
<evidence type="ECO:0000256" key="3">
    <source>
        <dbReference type="ARBA" id="ARBA00022553"/>
    </source>
</evidence>
<keyword evidence="2" id="KW-1003">Cell membrane</keyword>
<keyword evidence="7" id="KW-0418">Kinase</keyword>
<evidence type="ECO:0000256" key="5">
    <source>
        <dbReference type="ARBA" id="ARBA00022692"/>
    </source>
</evidence>
<keyword evidence="6" id="KW-0547">Nucleotide-binding</keyword>
<dbReference type="Pfam" id="PF00672">
    <property type="entry name" value="HAMP"/>
    <property type="match status" value="1"/>
</dbReference>
<feature type="domain" description="HAMP" evidence="13">
    <location>
        <begin position="319"/>
        <end position="371"/>
    </location>
</feature>
<evidence type="ECO:0000256" key="8">
    <source>
        <dbReference type="ARBA" id="ARBA00022840"/>
    </source>
</evidence>
<dbReference type="InterPro" id="IPR003660">
    <property type="entry name" value="HAMP_dom"/>
</dbReference>